<keyword evidence="4" id="KW-1185">Reference proteome</keyword>
<dbReference type="EMBL" id="JAULBC010000004">
    <property type="protein sequence ID" value="MEX6688748.1"/>
    <property type="molecule type" value="Genomic_DNA"/>
</dbReference>
<name>A0ABV3ZG08_9BACT</name>
<dbReference type="InterPro" id="IPR038139">
    <property type="entry name" value="NlpE_C_sf"/>
</dbReference>
<feature type="domain" description="NlpE C-terminal OB" evidence="2">
    <location>
        <begin position="156"/>
        <end position="244"/>
    </location>
</feature>
<protein>
    <submittedName>
        <fullName evidence="3">Copper resistance protein NlpE N-terminal domain-containing protein</fullName>
    </submittedName>
</protein>
<dbReference type="Proteomes" id="UP001560573">
    <property type="component" value="Unassembled WGS sequence"/>
</dbReference>
<dbReference type="Pfam" id="PF04170">
    <property type="entry name" value="NlpE"/>
    <property type="match status" value="1"/>
</dbReference>
<evidence type="ECO:0000313" key="3">
    <source>
        <dbReference type="EMBL" id="MEX6688748.1"/>
    </source>
</evidence>
<dbReference type="Gene3D" id="2.40.50.540">
    <property type="match status" value="1"/>
</dbReference>
<gene>
    <name evidence="3" type="ORF">QTN47_14670</name>
</gene>
<dbReference type="PROSITE" id="PS51257">
    <property type="entry name" value="PROKAR_LIPOPROTEIN"/>
    <property type="match status" value="1"/>
</dbReference>
<evidence type="ECO:0000259" key="2">
    <source>
        <dbReference type="Pfam" id="PF17185"/>
    </source>
</evidence>
<accession>A0ABV3ZG08</accession>
<proteinExistence type="predicted"/>
<sequence length="244" mass="27071">MRNLLSICLIALLFACNNNASKHAAKDSTITKEDDNSKADDITMQEVEGVYQGTLPCADCPGIATTIQLNEDSTFLIEQVYKDRNKGSAFYSLGTWSLSDSIVSLKGIKDGPSMYKATLNGLQQLDMQGKEIVSTGNLNFNLPRVANKSFNTKSNIPLEGMFVYYADSHLLTVCATGKTYPVELTKETVNMEKDYSALKKKDKEALLVNVEGTFEFRPSMEGDKQVLTFVVRKFIKFLPGEKCK</sequence>
<dbReference type="RefSeq" id="WP_369330157.1">
    <property type="nucleotide sequence ID" value="NZ_JAULBC010000004.1"/>
</dbReference>
<keyword evidence="1" id="KW-0732">Signal</keyword>
<organism evidence="3 4">
    <name type="scientific">Danxiaibacter flavus</name>
    <dbReference type="NCBI Taxonomy" id="3049108"/>
    <lineage>
        <taxon>Bacteria</taxon>
        <taxon>Pseudomonadati</taxon>
        <taxon>Bacteroidota</taxon>
        <taxon>Chitinophagia</taxon>
        <taxon>Chitinophagales</taxon>
        <taxon>Chitinophagaceae</taxon>
        <taxon>Danxiaibacter</taxon>
    </lineage>
</organism>
<feature type="signal peptide" evidence="1">
    <location>
        <begin position="1"/>
        <end position="20"/>
    </location>
</feature>
<comment type="caution">
    <text evidence="3">The sequence shown here is derived from an EMBL/GenBank/DDBJ whole genome shotgun (WGS) entry which is preliminary data.</text>
</comment>
<dbReference type="Gene3D" id="2.40.128.640">
    <property type="match status" value="1"/>
</dbReference>
<dbReference type="InterPro" id="IPR033450">
    <property type="entry name" value="NlpE_C"/>
</dbReference>
<dbReference type="InterPro" id="IPR007298">
    <property type="entry name" value="Cu-R_lipoprotein_NlpE"/>
</dbReference>
<evidence type="ECO:0000256" key="1">
    <source>
        <dbReference type="SAM" id="SignalP"/>
    </source>
</evidence>
<reference evidence="3 4" key="1">
    <citation type="submission" date="2023-07" db="EMBL/GenBank/DDBJ databases">
        <authorList>
            <person name="Lian W.-H."/>
        </authorList>
    </citation>
    <scope>NUCLEOTIDE SEQUENCE [LARGE SCALE GENOMIC DNA]</scope>
    <source>
        <strain evidence="3 4">SYSU DXS3180</strain>
    </source>
</reference>
<feature type="chain" id="PRO_5045925410" evidence="1">
    <location>
        <begin position="21"/>
        <end position="244"/>
    </location>
</feature>
<evidence type="ECO:0000313" key="4">
    <source>
        <dbReference type="Proteomes" id="UP001560573"/>
    </source>
</evidence>
<dbReference type="Pfam" id="PF17185">
    <property type="entry name" value="NlpE_C"/>
    <property type="match status" value="1"/>
</dbReference>